<name>A0ABQ3HS80_9SPHI</name>
<evidence type="ECO:0000256" key="1">
    <source>
        <dbReference type="HAMAP-Rule" id="MF_00991"/>
    </source>
</evidence>
<dbReference type="Proteomes" id="UP000620550">
    <property type="component" value="Unassembled WGS sequence"/>
</dbReference>
<dbReference type="InterPro" id="IPR019963">
    <property type="entry name" value="FL_hydrolase_MqnB"/>
</dbReference>
<comment type="function">
    <text evidence="1">Catalyzes the hydrolysis of futalosine (FL) to dehypoxanthine futalosine (DHFL) and hypoxanthine, a step in the biosynthesis of menaquinone (MK, vitamin K2).</text>
</comment>
<dbReference type="InterPro" id="IPR035994">
    <property type="entry name" value="Nucleoside_phosphorylase_sf"/>
</dbReference>
<dbReference type="SUPFAM" id="SSF53167">
    <property type="entry name" value="Purine and uridine phosphorylases"/>
    <property type="match status" value="1"/>
</dbReference>
<keyword evidence="3" id="KW-1185">Reference proteome</keyword>
<comment type="pathway">
    <text evidence="1">Quinol/quinone metabolism; menaquinone biosynthesis.</text>
</comment>
<dbReference type="Gene3D" id="3.40.50.1580">
    <property type="entry name" value="Nucleoside phosphorylase domain"/>
    <property type="match status" value="1"/>
</dbReference>
<dbReference type="HAMAP" id="MF_00991">
    <property type="entry name" value="MqnB"/>
    <property type="match status" value="1"/>
</dbReference>
<dbReference type="RefSeq" id="WP_189625580.1">
    <property type="nucleotide sequence ID" value="NZ_BNAF01000003.1"/>
</dbReference>
<gene>
    <name evidence="1" type="primary">mqnB</name>
    <name evidence="2" type="ORF">GCM10017764_10610</name>
</gene>
<comment type="catalytic activity">
    <reaction evidence="1">
        <text>futalosine + H2O = dehypoxanthine futalosine + hypoxanthine</text>
        <dbReference type="Rhea" id="RHEA:25904"/>
        <dbReference type="ChEBI" id="CHEBI:15377"/>
        <dbReference type="ChEBI" id="CHEBI:17368"/>
        <dbReference type="ChEBI" id="CHEBI:58863"/>
        <dbReference type="ChEBI" id="CHEBI:58864"/>
        <dbReference type="EC" id="3.2.2.26"/>
    </reaction>
</comment>
<accession>A0ABQ3HS80</accession>
<dbReference type="EMBL" id="BNAF01000003">
    <property type="protein sequence ID" value="GHE29551.1"/>
    <property type="molecule type" value="Genomic_DNA"/>
</dbReference>
<protein>
    <recommendedName>
        <fullName evidence="1">Futalosine hydrolase</fullName>
        <shortName evidence="1">FL hydrolase</shortName>
        <ecNumber evidence="1">3.2.2.26</ecNumber>
    </recommendedName>
    <alternativeName>
        <fullName evidence="1">Futalosine nucleosidase</fullName>
    </alternativeName>
    <alternativeName>
        <fullName evidence="1">Menaquinone biosynthetic enzyme MqnB</fullName>
    </alternativeName>
</protein>
<evidence type="ECO:0000313" key="3">
    <source>
        <dbReference type="Proteomes" id="UP000620550"/>
    </source>
</evidence>
<evidence type="ECO:0000313" key="2">
    <source>
        <dbReference type="EMBL" id="GHE29551.1"/>
    </source>
</evidence>
<proteinExistence type="inferred from homology"/>
<dbReference type="PANTHER" id="PTHR46832:SF2">
    <property type="entry name" value="FUTALOSINE HYDROLASE"/>
    <property type="match status" value="1"/>
</dbReference>
<keyword evidence="1" id="KW-0474">Menaquinone biosynthesis</keyword>
<sequence length="205" mass="23064">MNILVIAATIEEIMPSLPFLDEREIPSLITGVGMLATTYALTKTLQQRKIDLIVQVGIGGISAFKDKLGTVYQIVSDEVYEFGAEDQDHFLTIDTLGYAKSYFLQRMPSFPMPIPCVREIRGITVNKVHGNASSIAQLRSRYDEPIMESMEGAAAFFVAHEECVPILQFRAASNYIEPRDRDSWQIGLAVKNLNDFLQELLNFLR</sequence>
<dbReference type="PANTHER" id="PTHR46832">
    <property type="entry name" value="5'-METHYLTHIOADENOSINE/S-ADENOSYLHOMOCYSTEINE NUCLEOSIDASE"/>
    <property type="match status" value="1"/>
</dbReference>
<comment type="caution">
    <text evidence="2">The sequence shown here is derived from an EMBL/GenBank/DDBJ whole genome shotgun (WGS) entry which is preliminary data.</text>
</comment>
<dbReference type="EC" id="3.2.2.26" evidence="1"/>
<keyword evidence="1" id="KW-0378">Hydrolase</keyword>
<organism evidence="2 3">
    <name type="scientific">Sphingobacterium griseoflavum</name>
    <dbReference type="NCBI Taxonomy" id="1474952"/>
    <lineage>
        <taxon>Bacteria</taxon>
        <taxon>Pseudomonadati</taxon>
        <taxon>Bacteroidota</taxon>
        <taxon>Sphingobacteriia</taxon>
        <taxon>Sphingobacteriales</taxon>
        <taxon>Sphingobacteriaceae</taxon>
        <taxon>Sphingobacterium</taxon>
    </lineage>
</organism>
<reference evidence="3" key="1">
    <citation type="journal article" date="2019" name="Int. J. Syst. Evol. Microbiol.">
        <title>The Global Catalogue of Microorganisms (GCM) 10K type strain sequencing project: providing services to taxonomists for standard genome sequencing and annotation.</title>
        <authorList>
            <consortium name="The Broad Institute Genomics Platform"/>
            <consortium name="The Broad Institute Genome Sequencing Center for Infectious Disease"/>
            <person name="Wu L."/>
            <person name="Ma J."/>
        </authorList>
    </citation>
    <scope>NUCLEOTIDE SEQUENCE [LARGE SCALE GENOMIC DNA]</scope>
    <source>
        <strain evidence="3">CGMCC 1.12966</strain>
    </source>
</reference>
<comment type="similarity">
    <text evidence="1">Belongs to the PNP/UDP phosphorylase family. Futalosine hydrolase subfamily.</text>
</comment>